<protein>
    <submittedName>
        <fullName evidence="1">Uncharacterized protein</fullName>
    </submittedName>
</protein>
<dbReference type="AlphaFoldDB" id="A0A383B5M3"/>
<name>A0A383B5M3_9ZZZZ</name>
<sequence>MSASQTSKQLYWDAYTKNNILCLEHNYNFTISAYICPNTSSIQKIFDSVFKKYY</sequence>
<gene>
    <name evidence="1" type="ORF">METZ01_LOCUS467967</name>
</gene>
<accession>A0A383B5M3</accession>
<organism evidence="1">
    <name type="scientific">marine metagenome</name>
    <dbReference type="NCBI Taxonomy" id="408172"/>
    <lineage>
        <taxon>unclassified sequences</taxon>
        <taxon>metagenomes</taxon>
        <taxon>ecological metagenomes</taxon>
    </lineage>
</organism>
<proteinExistence type="predicted"/>
<reference evidence="1" key="1">
    <citation type="submission" date="2018-05" db="EMBL/GenBank/DDBJ databases">
        <authorList>
            <person name="Lanie J.A."/>
            <person name="Ng W.-L."/>
            <person name="Kazmierczak K.M."/>
            <person name="Andrzejewski T.M."/>
            <person name="Davidsen T.M."/>
            <person name="Wayne K.J."/>
            <person name="Tettelin H."/>
            <person name="Glass J.I."/>
            <person name="Rusch D."/>
            <person name="Podicherti R."/>
            <person name="Tsui H.-C.T."/>
            <person name="Winkler M.E."/>
        </authorList>
    </citation>
    <scope>NUCLEOTIDE SEQUENCE</scope>
</reference>
<dbReference type="EMBL" id="UINC01197560">
    <property type="protein sequence ID" value="SVE15113.1"/>
    <property type="molecule type" value="Genomic_DNA"/>
</dbReference>
<evidence type="ECO:0000313" key="1">
    <source>
        <dbReference type="EMBL" id="SVE15113.1"/>
    </source>
</evidence>